<comment type="caution">
    <text evidence="10">The sequence shown here is derived from an EMBL/GenBank/DDBJ whole genome shotgun (WGS) entry which is preliminary data.</text>
</comment>
<dbReference type="AlphaFoldDB" id="A0A2M9BCV7"/>
<evidence type="ECO:0000256" key="4">
    <source>
        <dbReference type="ARBA" id="ARBA00052064"/>
    </source>
</evidence>
<evidence type="ECO:0000259" key="8">
    <source>
        <dbReference type="Pfam" id="PF13802"/>
    </source>
</evidence>
<dbReference type="InterPro" id="IPR000322">
    <property type="entry name" value="Glyco_hydro_31_TIM"/>
</dbReference>
<dbReference type="PANTHER" id="PTHR43053:SF4">
    <property type="entry name" value="MYOGENESIS-REGULATING GLYCOSIDASE"/>
    <property type="match status" value="1"/>
</dbReference>
<evidence type="ECO:0000256" key="5">
    <source>
        <dbReference type="ARBA" id="ARBA00066962"/>
    </source>
</evidence>
<protein>
    <recommendedName>
        <fullName evidence="5">alpha-D-xyloside xylohydrolase</fullName>
        <ecNumber evidence="5">3.2.1.177</ecNumber>
    </recommendedName>
</protein>
<evidence type="ECO:0000256" key="2">
    <source>
        <dbReference type="ARBA" id="ARBA00022801"/>
    </source>
</evidence>
<dbReference type="Pfam" id="PF21365">
    <property type="entry name" value="Glyco_hydro_31_3rd"/>
    <property type="match status" value="1"/>
</dbReference>
<evidence type="ECO:0000256" key="1">
    <source>
        <dbReference type="ARBA" id="ARBA00007806"/>
    </source>
</evidence>
<dbReference type="InterPro" id="IPR050985">
    <property type="entry name" value="Alpha-glycosidase_related"/>
</dbReference>
<keyword evidence="11" id="KW-1185">Reference proteome</keyword>
<evidence type="ECO:0000313" key="11">
    <source>
        <dbReference type="Proteomes" id="UP000230161"/>
    </source>
</evidence>
<dbReference type="Gene3D" id="3.20.20.80">
    <property type="entry name" value="Glycosidases"/>
    <property type="match status" value="1"/>
</dbReference>
<evidence type="ECO:0000259" key="9">
    <source>
        <dbReference type="Pfam" id="PF21365"/>
    </source>
</evidence>
<dbReference type="Gene3D" id="2.60.40.1180">
    <property type="entry name" value="Golgi alpha-mannosidase II"/>
    <property type="match status" value="2"/>
</dbReference>
<dbReference type="InterPro" id="IPR011013">
    <property type="entry name" value="Gal_mutarotase_sf_dom"/>
</dbReference>
<comment type="similarity">
    <text evidence="1 6">Belongs to the glycosyl hydrolase 31 family.</text>
</comment>
<dbReference type="Gene3D" id="2.60.40.1760">
    <property type="entry name" value="glycosyl hydrolase (family 31)"/>
    <property type="match status" value="1"/>
</dbReference>
<dbReference type="InterPro" id="IPR017853">
    <property type="entry name" value="GH"/>
</dbReference>
<dbReference type="SUPFAM" id="SSF117125">
    <property type="entry name" value="Putative glucosidase YicI, C-terminal domain"/>
    <property type="match status" value="1"/>
</dbReference>
<dbReference type="FunFam" id="3.20.20.80:FF:000053">
    <property type="entry name" value="Alpha-xylosidase YicI"/>
    <property type="match status" value="1"/>
</dbReference>
<dbReference type="EMBL" id="PGFB01000005">
    <property type="protein sequence ID" value="PJJ55779.1"/>
    <property type="molecule type" value="Genomic_DNA"/>
</dbReference>
<dbReference type="NCBIfam" id="NF007940">
    <property type="entry name" value="PRK10658.1"/>
    <property type="match status" value="1"/>
</dbReference>
<dbReference type="Proteomes" id="UP000230161">
    <property type="component" value="Unassembled WGS sequence"/>
</dbReference>
<comment type="catalytic activity">
    <reaction evidence="4">
        <text>Hydrolysis of terminal, non-reducing alpha-D-xylose residues with release of alpha-D-xylose.</text>
        <dbReference type="EC" id="3.2.1.177"/>
    </reaction>
</comment>
<proteinExistence type="inferred from homology"/>
<dbReference type="GO" id="GO:0030246">
    <property type="term" value="F:carbohydrate binding"/>
    <property type="evidence" value="ECO:0007669"/>
    <property type="project" value="InterPro"/>
</dbReference>
<feature type="domain" description="Glycoside hydrolase family 31 TIM barrel" evidence="7">
    <location>
        <begin position="287"/>
        <end position="601"/>
    </location>
</feature>
<organism evidence="10 11">
    <name type="scientific">Compostimonas suwonensis</name>
    <dbReference type="NCBI Taxonomy" id="1048394"/>
    <lineage>
        <taxon>Bacteria</taxon>
        <taxon>Bacillati</taxon>
        <taxon>Actinomycetota</taxon>
        <taxon>Actinomycetes</taxon>
        <taxon>Micrococcales</taxon>
        <taxon>Microbacteriaceae</taxon>
        <taxon>Compostimonas</taxon>
    </lineage>
</organism>
<accession>A0A2M9BCV7</accession>
<dbReference type="EC" id="3.2.1.177" evidence="5"/>
<dbReference type="Pfam" id="PF01055">
    <property type="entry name" value="Glyco_hydro_31_2nd"/>
    <property type="match status" value="1"/>
</dbReference>
<name>A0A2M9BCV7_9MICO</name>
<evidence type="ECO:0000256" key="6">
    <source>
        <dbReference type="RuleBase" id="RU361185"/>
    </source>
</evidence>
<evidence type="ECO:0000256" key="3">
    <source>
        <dbReference type="ARBA" id="ARBA00023295"/>
    </source>
</evidence>
<evidence type="ECO:0000313" key="10">
    <source>
        <dbReference type="EMBL" id="PJJ55779.1"/>
    </source>
</evidence>
<sequence>MGVKFTDGFWVLRPGVVAEYAHEAYDIDQRDGTLVVTAPTARIRGRGDTLNQPLLTVTLSSPLEGVVRVRIEHHTGTRPSPGFRLPGARNGEGSIAFADATGTPGGATLTTGALTARISAGAPWRLDFEHNGRRLTGSGHKSVGYITLADGASVSAEPAGVAGYTRTGLAPAKHYVHEQLDLEVGETVYGLGERFGPFVKNGQSVDIWNADGGTSSELSYKNIPFYVSSRGYGVFVNHPEHVSFEVGSESVERVQFSTAGEALEYFVIDGPTPQDVLERYTELTGRPPRVPAWSFGLWLSTSFTTDYDEATLTTFVDGMAERGIPLSVFHFDCFWMREFNWTDGIWDARVFPHPEQMLARLHDKGLRVSVWLNPYIAQRGALFEEARTQGFLVARADGSVWQWDWWQAGMALVDFTNPDARRWFQDLVRRLLRQGVDAIKTDFGERIPLDVVWHDGSAPETMHNLYTQLYNEAVFEVLREERGEGEAVLFARSATAGGQAMPVHWGGDNYASFRSMAESLRGGLSLAASGFGYWSHDIGGFEGTPDPAVFKRWVAFGLLSSHSRLHGSTSYRVPWEFDDEAVEITRRFAELKLSLMPYLYAAAGQTSDRGVPMMRPMFLAFPADPAVAYLDRQYMLGDDILVAPVFTESGEVTFYLPEGTWTSLLTGERVQGGRWVTETHGFDSLPLYVRQGAVIPRGTRADRADYDFRADVELHVYPGRVRVESIRLTAPDGSSELITVTVDASGATVATRADGTPVPVRMV</sequence>
<dbReference type="SUPFAM" id="SSF51011">
    <property type="entry name" value="Glycosyl hydrolase domain"/>
    <property type="match status" value="1"/>
</dbReference>
<feature type="domain" description="Glycosyl hydrolase family 31 C-terminal" evidence="9">
    <location>
        <begin position="610"/>
        <end position="695"/>
    </location>
</feature>
<dbReference type="SUPFAM" id="SSF51445">
    <property type="entry name" value="(Trans)glycosidases"/>
    <property type="match status" value="1"/>
</dbReference>
<dbReference type="CDD" id="cd14752">
    <property type="entry name" value="GH31_N"/>
    <property type="match status" value="1"/>
</dbReference>
<dbReference type="InterPro" id="IPR013780">
    <property type="entry name" value="Glyco_hydro_b"/>
</dbReference>
<keyword evidence="2 6" id="KW-0378">Hydrolase</keyword>
<gene>
    <name evidence="10" type="ORF">CLV54_3131</name>
</gene>
<evidence type="ECO:0000259" key="7">
    <source>
        <dbReference type="Pfam" id="PF01055"/>
    </source>
</evidence>
<keyword evidence="3 6" id="KW-0326">Glycosidase</keyword>
<dbReference type="InterPro" id="IPR048395">
    <property type="entry name" value="Glyco_hydro_31_C"/>
</dbReference>
<feature type="domain" description="Glycoside hydrolase family 31 N-terminal" evidence="8">
    <location>
        <begin position="57"/>
        <end position="245"/>
    </location>
</feature>
<dbReference type="GO" id="GO:0005975">
    <property type="term" value="P:carbohydrate metabolic process"/>
    <property type="evidence" value="ECO:0007669"/>
    <property type="project" value="InterPro"/>
</dbReference>
<dbReference type="SUPFAM" id="SSF74650">
    <property type="entry name" value="Galactose mutarotase-like"/>
    <property type="match status" value="1"/>
</dbReference>
<dbReference type="PANTHER" id="PTHR43053">
    <property type="entry name" value="GLYCOSIDASE FAMILY 31"/>
    <property type="match status" value="1"/>
</dbReference>
<reference evidence="10 11" key="1">
    <citation type="submission" date="2017-11" db="EMBL/GenBank/DDBJ databases">
        <title>Genomic Encyclopedia of Archaeal and Bacterial Type Strains, Phase II (KMG-II): From Individual Species to Whole Genera.</title>
        <authorList>
            <person name="Goeker M."/>
        </authorList>
    </citation>
    <scope>NUCLEOTIDE SEQUENCE [LARGE SCALE GENOMIC DNA]</scope>
    <source>
        <strain evidence="10 11">DSM 25625</strain>
    </source>
</reference>
<dbReference type="Pfam" id="PF13802">
    <property type="entry name" value="Gal_mutarotas_2"/>
    <property type="match status" value="1"/>
</dbReference>
<dbReference type="InterPro" id="IPR025887">
    <property type="entry name" value="Glyco_hydro_31_N_dom"/>
</dbReference>
<dbReference type="GO" id="GO:0061634">
    <property type="term" value="F:alpha-D-xyloside xylohydrolase"/>
    <property type="evidence" value="ECO:0007669"/>
    <property type="project" value="UniProtKB-EC"/>
</dbReference>
<dbReference type="CDD" id="cd06593">
    <property type="entry name" value="GH31_xylosidase_YicI"/>
    <property type="match status" value="1"/>
</dbReference>